<evidence type="ECO:0000313" key="2">
    <source>
        <dbReference type="EMBL" id="GEK45410.1"/>
    </source>
</evidence>
<dbReference type="Proteomes" id="UP000321274">
    <property type="component" value="Unassembled WGS sequence"/>
</dbReference>
<comment type="caution">
    <text evidence="2">The sequence shown here is derived from an EMBL/GenBank/DDBJ whole genome shotgun (WGS) entry which is preliminary data.</text>
</comment>
<organism evidence="2 3">
    <name type="scientific">Acinetobacter johnsonii</name>
    <dbReference type="NCBI Taxonomy" id="40214"/>
    <lineage>
        <taxon>Bacteria</taxon>
        <taxon>Pseudomonadati</taxon>
        <taxon>Pseudomonadota</taxon>
        <taxon>Gammaproteobacteria</taxon>
        <taxon>Moraxellales</taxon>
        <taxon>Moraxellaceae</taxon>
        <taxon>Acinetobacter</taxon>
    </lineage>
</organism>
<accession>A0AAV3WHE2</accession>
<feature type="signal peptide" evidence="1">
    <location>
        <begin position="1"/>
        <end position="26"/>
    </location>
</feature>
<name>A0AAV3WHE2_ACIJO</name>
<feature type="chain" id="PRO_5043495241" evidence="1">
    <location>
        <begin position="27"/>
        <end position="64"/>
    </location>
</feature>
<evidence type="ECO:0000313" key="3">
    <source>
        <dbReference type="Proteomes" id="UP000321274"/>
    </source>
</evidence>
<protein>
    <submittedName>
        <fullName evidence="2">Uncharacterized protein</fullName>
    </submittedName>
</protein>
<sequence length="64" mass="7435">MMVKLKYMKTLLSIGLFSLVAPLLHAEDCVKFEEKAEQKEVQIIPRWGYESDYSNQSVFSFSTE</sequence>
<keyword evidence="1" id="KW-0732">Signal</keyword>
<evidence type="ECO:0000256" key="1">
    <source>
        <dbReference type="SAM" id="SignalP"/>
    </source>
</evidence>
<dbReference type="EMBL" id="BJUJ01000104">
    <property type="protein sequence ID" value="GEK45410.1"/>
    <property type="molecule type" value="Genomic_DNA"/>
</dbReference>
<proteinExistence type="predicted"/>
<gene>
    <name evidence="2" type="ORF">AJO04nite_26680</name>
</gene>
<dbReference type="AlphaFoldDB" id="A0AAV3WHE2"/>
<reference evidence="2 3" key="1">
    <citation type="submission" date="2019-07" db="EMBL/GenBank/DDBJ databases">
        <title>Whole genome shotgun sequence of Acinetobacter johnsonii NBRC 102197.</title>
        <authorList>
            <person name="Hosoyama A."/>
            <person name="Uohara A."/>
            <person name="Ohji S."/>
            <person name="Ichikawa N."/>
        </authorList>
    </citation>
    <scope>NUCLEOTIDE SEQUENCE [LARGE SCALE GENOMIC DNA]</scope>
    <source>
        <strain evidence="2 3">NBRC 102197</strain>
    </source>
</reference>